<proteinExistence type="predicted"/>
<evidence type="ECO:0000256" key="8">
    <source>
        <dbReference type="ARBA" id="ARBA00022737"/>
    </source>
</evidence>
<reference evidence="15 16" key="1">
    <citation type="submission" date="2019-04" db="EMBL/GenBank/DDBJ databases">
        <title>Phreatobacter aquaticus sp. nov.</title>
        <authorList>
            <person name="Choi A."/>
            <person name="Baek K."/>
        </authorList>
    </citation>
    <scope>NUCLEOTIDE SEQUENCE [LARGE SCALE GENOMIC DNA]</scope>
    <source>
        <strain evidence="15 16">NMCR1094</strain>
    </source>
</reference>
<keyword evidence="9" id="KW-0547">Nucleotide-binding</keyword>
<keyword evidence="12" id="KW-0843">Virulence</keyword>
<dbReference type="SUPFAM" id="SSF55785">
    <property type="entry name" value="PYP-like sensor domain (PAS domain)"/>
    <property type="match status" value="1"/>
</dbReference>
<dbReference type="Gene3D" id="3.30.565.10">
    <property type="entry name" value="Histidine kinase-like ATPase, C-terminal domain"/>
    <property type="match status" value="1"/>
</dbReference>
<dbReference type="PANTHER" id="PTHR41523:SF7">
    <property type="entry name" value="HISTIDINE KINASE"/>
    <property type="match status" value="1"/>
</dbReference>
<evidence type="ECO:0000256" key="2">
    <source>
        <dbReference type="ARBA" id="ARBA00012438"/>
    </source>
</evidence>
<evidence type="ECO:0000256" key="1">
    <source>
        <dbReference type="ARBA" id="ARBA00000085"/>
    </source>
</evidence>
<keyword evidence="5" id="KW-0285">Flavoprotein</keyword>
<keyword evidence="7" id="KW-0808">Transferase</keyword>
<dbReference type="SMART" id="SM00911">
    <property type="entry name" value="HWE_HK"/>
    <property type="match status" value="1"/>
</dbReference>
<gene>
    <name evidence="15" type="ORF">E8L99_20845</name>
</gene>
<evidence type="ECO:0000256" key="6">
    <source>
        <dbReference type="ARBA" id="ARBA00022643"/>
    </source>
</evidence>
<keyword evidence="16" id="KW-1185">Reference proteome</keyword>
<evidence type="ECO:0000256" key="12">
    <source>
        <dbReference type="ARBA" id="ARBA00023026"/>
    </source>
</evidence>
<comment type="catalytic activity">
    <reaction evidence="1">
        <text>ATP + protein L-histidine = ADP + protein N-phospho-L-histidine.</text>
        <dbReference type="EC" id="2.7.13.3"/>
    </reaction>
</comment>
<dbReference type="EMBL" id="CP039865">
    <property type="protein sequence ID" value="QCK88026.1"/>
    <property type="molecule type" value="Genomic_DNA"/>
</dbReference>
<evidence type="ECO:0000256" key="3">
    <source>
        <dbReference type="ARBA" id="ARBA00021740"/>
    </source>
</evidence>
<keyword evidence="10" id="KW-0418">Kinase</keyword>
<protein>
    <recommendedName>
        <fullName evidence="3">Blue-light-activated histidine kinase</fullName>
        <ecNumber evidence="2">2.7.13.3</ecNumber>
    </recommendedName>
</protein>
<dbReference type="Gene3D" id="3.30.450.20">
    <property type="entry name" value="PAS domain"/>
    <property type="match status" value="1"/>
</dbReference>
<dbReference type="PANTHER" id="PTHR41523">
    <property type="entry name" value="TWO-COMPONENT SYSTEM SENSOR PROTEIN"/>
    <property type="match status" value="1"/>
</dbReference>
<keyword evidence="6" id="KW-0288">FMN</keyword>
<dbReference type="InterPro" id="IPR011102">
    <property type="entry name" value="Sig_transdc_His_kinase_HWE"/>
</dbReference>
<dbReference type="GO" id="GO:0004673">
    <property type="term" value="F:protein histidine kinase activity"/>
    <property type="evidence" value="ECO:0007669"/>
    <property type="project" value="UniProtKB-EC"/>
</dbReference>
<evidence type="ECO:0000256" key="11">
    <source>
        <dbReference type="ARBA" id="ARBA00022840"/>
    </source>
</evidence>
<dbReference type="Pfam" id="PF13426">
    <property type="entry name" value="PAS_9"/>
    <property type="match status" value="1"/>
</dbReference>
<dbReference type="InterPro" id="IPR000014">
    <property type="entry name" value="PAS"/>
</dbReference>
<evidence type="ECO:0000256" key="4">
    <source>
        <dbReference type="ARBA" id="ARBA00022553"/>
    </source>
</evidence>
<dbReference type="InterPro" id="IPR000700">
    <property type="entry name" value="PAS-assoc_C"/>
</dbReference>
<dbReference type="InterPro" id="IPR036890">
    <property type="entry name" value="HATPase_C_sf"/>
</dbReference>
<keyword evidence="8" id="KW-0677">Repeat</keyword>
<dbReference type="NCBIfam" id="TIGR00229">
    <property type="entry name" value="sensory_box"/>
    <property type="match status" value="1"/>
</dbReference>
<dbReference type="OrthoDB" id="9760752at2"/>
<keyword evidence="4" id="KW-0597">Phosphoprotein</keyword>
<dbReference type="EC" id="2.7.13.3" evidence="2"/>
<evidence type="ECO:0000313" key="16">
    <source>
        <dbReference type="Proteomes" id="UP000298588"/>
    </source>
</evidence>
<evidence type="ECO:0000313" key="15">
    <source>
        <dbReference type="EMBL" id="QCK88026.1"/>
    </source>
</evidence>
<dbReference type="PROSITE" id="PS50112">
    <property type="entry name" value="PAS"/>
    <property type="match status" value="1"/>
</dbReference>
<sequence length="351" mass="38262">MPQMPPRSETQDEAAADVEGFKEDLGPFVVAAETTRMPMVFTDAKQAENSIIFANDSFISLIGYERNEVLGQGFNFVLASATDAEPLAAIKAGFEEGFYRGPDVCCRRKDGSAFWAGIYISPVRDESGDTVQHFASLVDLTRYKDEQARSGALIDELNDRVRNMLAAVQSIVTQAFRKGTDPTATREFIALRIAALSRSHALLAHGDWGRAGLRDIVDNALEPFTSGGGRSGRYVVTGDDIRFSPKRALALGIALHELVLNAVIHGALSNDSGSIMVSWRRVSKPAGDRLILVWHEKDGPSVTPASKKGFGSRVIEDGLAHELEATVHLDYPSQGVVCTIDMAFPRDHRDE</sequence>
<dbReference type="GO" id="GO:0005524">
    <property type="term" value="F:ATP binding"/>
    <property type="evidence" value="ECO:0007669"/>
    <property type="project" value="UniProtKB-KW"/>
</dbReference>
<accession>A0A4D7QQZ8</accession>
<evidence type="ECO:0000256" key="10">
    <source>
        <dbReference type="ARBA" id="ARBA00022777"/>
    </source>
</evidence>
<dbReference type="Pfam" id="PF07536">
    <property type="entry name" value="HWE_HK"/>
    <property type="match status" value="1"/>
</dbReference>
<dbReference type="InterPro" id="IPR035965">
    <property type="entry name" value="PAS-like_dom_sf"/>
</dbReference>
<evidence type="ECO:0000259" key="14">
    <source>
        <dbReference type="PROSITE" id="PS50113"/>
    </source>
</evidence>
<dbReference type="AlphaFoldDB" id="A0A4D7QQZ8"/>
<dbReference type="PROSITE" id="PS50113">
    <property type="entry name" value="PAC"/>
    <property type="match status" value="1"/>
</dbReference>
<dbReference type="CDD" id="cd00130">
    <property type="entry name" value="PAS"/>
    <property type="match status" value="1"/>
</dbReference>
<evidence type="ECO:0000256" key="5">
    <source>
        <dbReference type="ARBA" id="ARBA00022630"/>
    </source>
</evidence>
<evidence type="ECO:0000256" key="7">
    <source>
        <dbReference type="ARBA" id="ARBA00022679"/>
    </source>
</evidence>
<name>A0A4D7QQZ8_9HYPH</name>
<keyword evidence="11" id="KW-0067">ATP-binding</keyword>
<feature type="domain" description="PAC" evidence="14">
    <location>
        <begin position="100"/>
        <end position="152"/>
    </location>
</feature>
<dbReference type="RefSeq" id="WP_137101354.1">
    <property type="nucleotide sequence ID" value="NZ_CP039865.1"/>
</dbReference>
<evidence type="ECO:0000256" key="9">
    <source>
        <dbReference type="ARBA" id="ARBA00022741"/>
    </source>
</evidence>
<organism evidence="15 16">
    <name type="scientific">Phreatobacter aquaticus</name>
    <dbReference type="NCBI Taxonomy" id="2570229"/>
    <lineage>
        <taxon>Bacteria</taxon>
        <taxon>Pseudomonadati</taxon>
        <taxon>Pseudomonadota</taxon>
        <taxon>Alphaproteobacteria</taxon>
        <taxon>Hyphomicrobiales</taxon>
        <taxon>Phreatobacteraceae</taxon>
        <taxon>Phreatobacter</taxon>
    </lineage>
</organism>
<dbReference type="Proteomes" id="UP000298588">
    <property type="component" value="Chromosome"/>
</dbReference>
<dbReference type="KEGG" id="paqt:E8L99_20845"/>
<feature type="domain" description="PAS" evidence="13">
    <location>
        <begin position="33"/>
        <end position="101"/>
    </location>
</feature>
<evidence type="ECO:0000259" key="13">
    <source>
        <dbReference type="PROSITE" id="PS50112"/>
    </source>
</evidence>